<evidence type="ECO:0000313" key="2">
    <source>
        <dbReference type="EMBL" id="KGE85024.1"/>
    </source>
</evidence>
<keyword evidence="3" id="KW-1185">Reference proteome</keyword>
<dbReference type="RefSeq" id="WP_044229729.1">
    <property type="nucleotide sequence ID" value="NZ_JBKAGJ010000032.1"/>
</dbReference>
<dbReference type="AlphaFoldDB" id="A0A098RXV9"/>
<dbReference type="PANTHER" id="PTHR43792">
    <property type="entry name" value="GNAT FAMILY, PUTATIVE (AFU_ORTHOLOGUE AFUA_3G00765)-RELATED-RELATED"/>
    <property type="match status" value="1"/>
</dbReference>
<dbReference type="GO" id="GO:0016747">
    <property type="term" value="F:acyltransferase activity, transferring groups other than amino-acyl groups"/>
    <property type="evidence" value="ECO:0007669"/>
    <property type="project" value="InterPro"/>
</dbReference>
<protein>
    <submittedName>
        <fullName evidence="2">GNAT family acetyltransferase</fullName>
    </submittedName>
</protein>
<dbReference type="OrthoDB" id="9798081at2"/>
<comment type="caution">
    <text evidence="2">The sequence shown here is derived from an EMBL/GenBank/DDBJ whole genome shotgun (WGS) entry which is preliminary data.</text>
</comment>
<dbReference type="STRING" id="1524460.IX84_30330"/>
<accession>A0A098RXV9</accession>
<dbReference type="InterPro" id="IPR000182">
    <property type="entry name" value="GNAT_dom"/>
</dbReference>
<dbReference type="SUPFAM" id="SSF55729">
    <property type="entry name" value="Acyl-CoA N-acyltransferases (Nat)"/>
    <property type="match status" value="1"/>
</dbReference>
<dbReference type="Pfam" id="PF13302">
    <property type="entry name" value="Acetyltransf_3"/>
    <property type="match status" value="1"/>
</dbReference>
<feature type="domain" description="N-acetyltransferase" evidence="1">
    <location>
        <begin position="24"/>
        <end position="172"/>
    </location>
</feature>
<dbReference type="EMBL" id="JPOS01000097">
    <property type="protein sequence ID" value="KGE85024.1"/>
    <property type="molecule type" value="Genomic_DNA"/>
</dbReference>
<proteinExistence type="predicted"/>
<reference evidence="2 3" key="1">
    <citation type="journal article" date="2014" name="Int. J. Syst. Evol. Microbiol.">
        <title>Phaeodactylibacter xiamenensis gen. nov., sp. nov., a member of the family Saprospiraceae isolated from the marine alga Phaeodactylum tricornutum.</title>
        <authorList>
            <person name="Chen Z.Jr."/>
            <person name="Lei X."/>
            <person name="Lai Q."/>
            <person name="Li Y."/>
            <person name="Zhang B."/>
            <person name="Zhang J."/>
            <person name="Zhang H."/>
            <person name="Yang L."/>
            <person name="Zheng W."/>
            <person name="Tian Y."/>
            <person name="Yu Z."/>
            <person name="Xu H.Jr."/>
            <person name="Zheng T."/>
        </authorList>
    </citation>
    <scope>NUCLEOTIDE SEQUENCE [LARGE SCALE GENOMIC DNA]</scope>
    <source>
        <strain evidence="2 3">KD52</strain>
    </source>
</reference>
<name>A0A098RXV9_9BACT</name>
<dbReference type="PROSITE" id="PS51186">
    <property type="entry name" value="GNAT"/>
    <property type="match status" value="1"/>
</dbReference>
<organism evidence="2 3">
    <name type="scientific">Phaeodactylibacter xiamenensis</name>
    <dbReference type="NCBI Taxonomy" id="1524460"/>
    <lineage>
        <taxon>Bacteria</taxon>
        <taxon>Pseudomonadati</taxon>
        <taxon>Bacteroidota</taxon>
        <taxon>Saprospiria</taxon>
        <taxon>Saprospirales</taxon>
        <taxon>Haliscomenobacteraceae</taxon>
        <taxon>Phaeodactylibacter</taxon>
    </lineage>
</organism>
<evidence type="ECO:0000313" key="3">
    <source>
        <dbReference type="Proteomes" id="UP000029736"/>
    </source>
</evidence>
<dbReference type="InterPro" id="IPR051531">
    <property type="entry name" value="N-acetyltransferase"/>
</dbReference>
<dbReference type="Proteomes" id="UP000029736">
    <property type="component" value="Unassembled WGS sequence"/>
</dbReference>
<dbReference type="Gene3D" id="3.40.630.30">
    <property type="match status" value="1"/>
</dbReference>
<dbReference type="InterPro" id="IPR016181">
    <property type="entry name" value="Acyl_CoA_acyltransferase"/>
</dbReference>
<gene>
    <name evidence="2" type="ORF">IX84_30330</name>
</gene>
<evidence type="ECO:0000259" key="1">
    <source>
        <dbReference type="PROSITE" id="PS51186"/>
    </source>
</evidence>
<dbReference type="PANTHER" id="PTHR43792:SF1">
    <property type="entry name" value="N-ACETYLTRANSFERASE DOMAIN-CONTAINING PROTEIN"/>
    <property type="match status" value="1"/>
</dbReference>
<sequence>MPLFTEFETERLWLKVTDLPDAGLILELLNTPKWLEFIGDRKVYSIADAENYILERIRPQYERLGYANYTLIRKSDGAKLGCCGLYDRVGLEGVDLGFGLLPAYEGQGYAREAAQRLIEAAFNEIGLPELTAITTDANAASRKLLERLGFQFERIVHLPDDPEPLLYLKLRPNDS</sequence>
<keyword evidence="2" id="KW-0808">Transferase</keyword>